<dbReference type="InterPro" id="IPR052055">
    <property type="entry name" value="Hepadnavirus_pol/RT"/>
</dbReference>
<comment type="caution">
    <text evidence="3">The sequence shown here is derived from an EMBL/GenBank/DDBJ whole genome shotgun (WGS) entry which is preliminary data.</text>
</comment>
<protein>
    <recommendedName>
        <fullName evidence="5">SH2 domain-containing protein</fullName>
    </recommendedName>
</protein>
<dbReference type="PANTHER" id="PTHR33050">
    <property type="entry name" value="REVERSE TRANSCRIPTASE DOMAIN-CONTAINING PROTEIN"/>
    <property type="match status" value="1"/>
</dbReference>
<evidence type="ECO:0000313" key="3">
    <source>
        <dbReference type="EMBL" id="KAF4733942.1"/>
    </source>
</evidence>
<organism evidence="3 4">
    <name type="scientific">Perkinsus olseni</name>
    <name type="common">Perkinsus atlanticus</name>
    <dbReference type="NCBI Taxonomy" id="32597"/>
    <lineage>
        <taxon>Eukaryota</taxon>
        <taxon>Sar</taxon>
        <taxon>Alveolata</taxon>
        <taxon>Perkinsozoa</taxon>
        <taxon>Perkinsea</taxon>
        <taxon>Perkinsida</taxon>
        <taxon>Perkinsidae</taxon>
        <taxon>Perkinsus</taxon>
    </lineage>
</organism>
<evidence type="ECO:0008006" key="5">
    <source>
        <dbReference type="Google" id="ProtNLM"/>
    </source>
</evidence>
<dbReference type="PANTHER" id="PTHR33050:SF7">
    <property type="entry name" value="RIBONUCLEASE H"/>
    <property type="match status" value="1"/>
</dbReference>
<sequence length="265" mass="28629">MRAILSLLCVLYVDDGSWASCDATCLRDFLAVIVSSKVIGVLLELAKARVSNSPRTLGFQWDLHTGKLSIPNEKLELIGSQGDYVLRKAEAGQAVEINVVDSLLGRVTWATQCFTRYRCHLAPIFAWLKAVKRDISRLELFAIVLGLLIVGEIQSESEGECTVLSDNTAAIHSVGVGSRVLSMDPRIAGKVAQMLESRCPQIYGGPSSRLELAETSEASRVQSVAVRPAVRSGGALRSSFTHSRQRTGSGSEPYALRPSVRIAGS</sequence>
<reference evidence="3 4" key="1">
    <citation type="submission" date="2020-04" db="EMBL/GenBank/DDBJ databases">
        <title>Perkinsus olseni comparative genomics.</title>
        <authorList>
            <person name="Bogema D.R."/>
        </authorList>
    </citation>
    <scope>NUCLEOTIDE SEQUENCE [LARGE SCALE GENOMIC DNA]</scope>
    <source>
        <strain evidence="3">ATCC PRA-205</strain>
    </source>
</reference>
<dbReference type="AlphaFoldDB" id="A0A7J6SMZ6"/>
<name>A0A7J6SMZ6_PEROL</name>
<feature type="region of interest" description="Disordered" evidence="1">
    <location>
        <begin position="235"/>
        <end position="265"/>
    </location>
</feature>
<dbReference type="EMBL" id="JABANM010013679">
    <property type="protein sequence ID" value="KAF4733942.1"/>
    <property type="molecule type" value="Genomic_DNA"/>
</dbReference>
<dbReference type="Proteomes" id="UP000574390">
    <property type="component" value="Unassembled WGS sequence"/>
</dbReference>
<feature type="signal peptide" evidence="2">
    <location>
        <begin position="1"/>
        <end position="19"/>
    </location>
</feature>
<evidence type="ECO:0000256" key="1">
    <source>
        <dbReference type="SAM" id="MobiDB-lite"/>
    </source>
</evidence>
<evidence type="ECO:0000256" key="2">
    <source>
        <dbReference type="SAM" id="SignalP"/>
    </source>
</evidence>
<accession>A0A7J6SMZ6</accession>
<evidence type="ECO:0000313" key="4">
    <source>
        <dbReference type="Proteomes" id="UP000574390"/>
    </source>
</evidence>
<proteinExistence type="predicted"/>
<keyword evidence="2" id="KW-0732">Signal</keyword>
<gene>
    <name evidence="3" type="ORF">FOZ62_003029</name>
</gene>
<feature type="chain" id="PRO_5029687768" description="SH2 domain-containing protein" evidence="2">
    <location>
        <begin position="20"/>
        <end position="265"/>
    </location>
</feature>
<feature type="compositionally biased region" description="Polar residues" evidence="1">
    <location>
        <begin position="238"/>
        <end position="250"/>
    </location>
</feature>
<feature type="non-terminal residue" evidence="3">
    <location>
        <position position="265"/>
    </location>
</feature>